<dbReference type="InterPro" id="IPR011701">
    <property type="entry name" value="MFS"/>
</dbReference>
<evidence type="ECO:0000256" key="3">
    <source>
        <dbReference type="ARBA" id="ARBA00022989"/>
    </source>
</evidence>
<keyword evidence="8" id="KW-1185">Reference proteome</keyword>
<keyword evidence="2 5" id="KW-0812">Transmembrane</keyword>
<proteinExistence type="predicted"/>
<feature type="transmembrane region" description="Helical" evidence="5">
    <location>
        <begin position="295"/>
        <end position="314"/>
    </location>
</feature>
<dbReference type="InterPro" id="IPR053160">
    <property type="entry name" value="MFS_DHA3_Transporter"/>
</dbReference>
<feature type="transmembrane region" description="Helical" evidence="5">
    <location>
        <begin position="72"/>
        <end position="97"/>
    </location>
</feature>
<dbReference type="PROSITE" id="PS50850">
    <property type="entry name" value="MFS"/>
    <property type="match status" value="1"/>
</dbReference>
<dbReference type="Gene3D" id="1.20.1250.20">
    <property type="entry name" value="MFS general substrate transporter like domains"/>
    <property type="match status" value="1"/>
</dbReference>
<reference evidence="7 8" key="1">
    <citation type="submission" date="2016-10" db="EMBL/GenBank/DDBJ databases">
        <authorList>
            <person name="de Groot N.N."/>
        </authorList>
    </citation>
    <scope>NUCLEOTIDE SEQUENCE [LARGE SCALE GENOMIC DNA]</scope>
    <source>
        <strain evidence="7 8">CGMCC 4.5598</strain>
    </source>
</reference>
<evidence type="ECO:0000313" key="7">
    <source>
        <dbReference type="EMBL" id="SET31881.1"/>
    </source>
</evidence>
<keyword evidence="3 5" id="KW-1133">Transmembrane helix</keyword>
<dbReference type="InterPro" id="IPR036259">
    <property type="entry name" value="MFS_trans_sf"/>
</dbReference>
<feature type="transmembrane region" description="Helical" evidence="5">
    <location>
        <begin position="42"/>
        <end position="60"/>
    </location>
</feature>
<feature type="transmembrane region" description="Helical" evidence="5">
    <location>
        <begin position="224"/>
        <end position="242"/>
    </location>
</feature>
<feature type="domain" description="Major facilitator superfamily (MFS) profile" evidence="6">
    <location>
        <begin position="6"/>
        <end position="413"/>
    </location>
</feature>
<feature type="transmembrane region" description="Helical" evidence="5">
    <location>
        <begin position="320"/>
        <end position="344"/>
    </location>
</feature>
<evidence type="ECO:0000259" key="6">
    <source>
        <dbReference type="PROSITE" id="PS50850"/>
    </source>
</evidence>
<dbReference type="CDD" id="cd06174">
    <property type="entry name" value="MFS"/>
    <property type="match status" value="1"/>
</dbReference>
<evidence type="ECO:0000256" key="4">
    <source>
        <dbReference type="ARBA" id="ARBA00023136"/>
    </source>
</evidence>
<gene>
    <name evidence="7" type="ORF">SAMN05421811_102733</name>
</gene>
<protein>
    <submittedName>
        <fullName evidence="7">Major Facilitator Superfamily protein</fullName>
    </submittedName>
</protein>
<dbReference type="GO" id="GO:0005886">
    <property type="term" value="C:plasma membrane"/>
    <property type="evidence" value="ECO:0007669"/>
    <property type="project" value="UniProtKB-SubCell"/>
</dbReference>
<dbReference type="RefSeq" id="WP_177240538.1">
    <property type="nucleotide sequence ID" value="NZ_FOHX01000002.1"/>
</dbReference>
<accession>A0A1I0DHT6</accession>
<feature type="transmembrane region" description="Helical" evidence="5">
    <location>
        <begin position="388"/>
        <end position="406"/>
    </location>
</feature>
<dbReference type="EMBL" id="FOHX01000002">
    <property type="protein sequence ID" value="SET31881.1"/>
    <property type="molecule type" value="Genomic_DNA"/>
</dbReference>
<comment type="subcellular location">
    <subcellularLocation>
        <location evidence="1">Cell membrane</location>
        <topology evidence="1">Multi-pass membrane protein</topology>
    </subcellularLocation>
</comment>
<dbReference type="Proteomes" id="UP000199361">
    <property type="component" value="Unassembled WGS sequence"/>
</dbReference>
<name>A0A1I0DHT6_9ACTN</name>
<evidence type="ECO:0000313" key="8">
    <source>
        <dbReference type="Proteomes" id="UP000199361"/>
    </source>
</evidence>
<sequence>MTARSALRRYLLVCFLTWLPLGLMMSSQVLLMTERGLGLPEIGLAVTVFSVVTVSLELPTGGLADVVGRRGVLAASAAFLTAGLALMSVATTLWAFLVVSVLKGVARALSSGPATSWYVDTLHRVEGRDADLKPGLARGGAMESAALCVGVLAGGVLPTVVPPGLMFPLAAPSLVAAVAAALLLAVVLVALPEPPRERTSPVSVLRGVPATIAGGLRMAARGALLRRLMLAAVCSGVMLTAIELLTPGRLAELAGSAEEGSFAYAVVAALGFAGSAAGSALAPRAARMAGSSARGAIVGAVVCGLSVATLAATSDLGGTAGLVSAAVAYVVLFAGLAVTSVLSLELTHNAVTAAERTTLTSISSLSLQSGGVAANLTLGALAAQAGLAAAWTVAAAITLVSALLFVRLPVLTRSSPAPAPQVRSGSD</sequence>
<dbReference type="InterPro" id="IPR005829">
    <property type="entry name" value="Sugar_transporter_CS"/>
</dbReference>
<keyword evidence="4 5" id="KW-0472">Membrane</keyword>
<dbReference type="InterPro" id="IPR020846">
    <property type="entry name" value="MFS_dom"/>
</dbReference>
<dbReference type="PANTHER" id="PTHR23530:SF1">
    <property type="entry name" value="PERMEASE, MAJOR FACILITATOR SUPERFAMILY-RELATED"/>
    <property type="match status" value="1"/>
</dbReference>
<dbReference type="STRING" id="568860.SAMN05421811_102733"/>
<evidence type="ECO:0000256" key="1">
    <source>
        <dbReference type="ARBA" id="ARBA00004651"/>
    </source>
</evidence>
<evidence type="ECO:0000256" key="2">
    <source>
        <dbReference type="ARBA" id="ARBA00022692"/>
    </source>
</evidence>
<feature type="transmembrane region" description="Helical" evidence="5">
    <location>
        <begin position="262"/>
        <end position="283"/>
    </location>
</feature>
<feature type="transmembrane region" description="Helical" evidence="5">
    <location>
        <begin position="365"/>
        <end position="382"/>
    </location>
</feature>
<feature type="transmembrane region" description="Helical" evidence="5">
    <location>
        <begin position="169"/>
        <end position="191"/>
    </location>
</feature>
<dbReference type="SUPFAM" id="SSF103473">
    <property type="entry name" value="MFS general substrate transporter"/>
    <property type="match status" value="1"/>
</dbReference>
<dbReference type="GO" id="GO:0022857">
    <property type="term" value="F:transmembrane transporter activity"/>
    <property type="evidence" value="ECO:0007669"/>
    <property type="project" value="InterPro"/>
</dbReference>
<dbReference type="Pfam" id="PF07690">
    <property type="entry name" value="MFS_1"/>
    <property type="match status" value="1"/>
</dbReference>
<dbReference type="PANTHER" id="PTHR23530">
    <property type="entry name" value="TRANSPORT PROTEIN-RELATED"/>
    <property type="match status" value="1"/>
</dbReference>
<dbReference type="PROSITE" id="PS00216">
    <property type="entry name" value="SUGAR_TRANSPORT_1"/>
    <property type="match status" value="1"/>
</dbReference>
<dbReference type="AlphaFoldDB" id="A0A1I0DHT6"/>
<organism evidence="7 8">
    <name type="scientific">Nonomuraea wenchangensis</name>
    <dbReference type="NCBI Taxonomy" id="568860"/>
    <lineage>
        <taxon>Bacteria</taxon>
        <taxon>Bacillati</taxon>
        <taxon>Actinomycetota</taxon>
        <taxon>Actinomycetes</taxon>
        <taxon>Streptosporangiales</taxon>
        <taxon>Streptosporangiaceae</taxon>
        <taxon>Nonomuraea</taxon>
    </lineage>
</organism>
<evidence type="ECO:0000256" key="5">
    <source>
        <dbReference type="SAM" id="Phobius"/>
    </source>
</evidence>